<dbReference type="Proteomes" id="UP000806522">
    <property type="component" value="Unassembled WGS sequence"/>
</dbReference>
<comment type="caution">
    <text evidence="2">The sequence shown here is derived from an EMBL/GenBank/DDBJ whole genome shotgun (WGS) entry which is preliminary data.</text>
</comment>
<proteinExistence type="predicted"/>
<dbReference type="Pfam" id="PF08800">
    <property type="entry name" value="BT4734-like_N"/>
    <property type="match status" value="1"/>
</dbReference>
<dbReference type="EMBL" id="SUYC01000005">
    <property type="protein sequence ID" value="MBE6270373.1"/>
    <property type="molecule type" value="Genomic_DNA"/>
</dbReference>
<dbReference type="InterPro" id="IPR014907">
    <property type="entry name" value="BT4734-like_N"/>
</dbReference>
<sequence length="828" mass="95205">MSFCYQKNFSNPTLPVDEAQFYALVRAGKWNENIDKFRETGDASLKRKLPAFIFQATFDETTSKAGKTGAWRKQAATLLTGLVVMDIDHLESEELRVKSEEFTAADFKQRAAELGILLIYITPSGKGLKIVFKARVDWGNLIDNQHRMAEILGVEVDESCKDASRMSFICKESDILYIDKELFTYENKEFSERYTALYRDGHSQATRENDKGTNFANYRELNNNEIRENSCNSCPHIIKWRDYDIQCIIDKRYSAKLPCAADSNRHNESLKLASDLLVLFDGDRKLVQRILERQPWVQEIIEERDENVAQTVASAAERMADREKKYLTQCPSKAMQEAICQACGQTWKQITQGETTDTATIGEEEIEQWLWDWGEKIEALFPYYPALQDACKGLKRNQYPAALIVSGALMMTLMTRCTYRFYHRPSKLRRLNASALIIGDPASGKSFATRLYEFLAAPIVAADKAGKDTINRYREEMKTKGANKEKPKKPKVVVRVHPSRTSNAQFIQDMVNAVENVDGTDMQLHMLTFDTELDNTLSVQKGGSWIDKQNLELKAFHNEEDGQAYSNMDSIMQDFNVTWNYVYTGTPIALKKKVNEQNFGSGLATRLTCIPLPSTHFEMMDLDEEVDEDSDNRLLEWAKKLDKTKGELSIKRIVRTMYDWTARRMADAKDNESKADEMLLKRCAYHGINYSAPFIVMRHWGELHQEGDYWCGEFETDEIDDQLAELIVNIQFACQRHYFGSLAEKYFDDKLRDASTNRRHRQRTIEDFNRLPEEFSIDDVANSLHLCISSARTRVKRLLKDGAVVKCGEYVENGACKHRYKKKAVLVF</sequence>
<feature type="domain" description="BT4734-like N-terminal" evidence="1">
    <location>
        <begin position="45"/>
        <end position="177"/>
    </location>
</feature>
<organism evidence="2 3">
    <name type="scientific">Xylanibacter ruminicola</name>
    <name type="common">Prevotella ruminicola</name>
    <dbReference type="NCBI Taxonomy" id="839"/>
    <lineage>
        <taxon>Bacteria</taxon>
        <taxon>Pseudomonadati</taxon>
        <taxon>Bacteroidota</taxon>
        <taxon>Bacteroidia</taxon>
        <taxon>Bacteroidales</taxon>
        <taxon>Prevotellaceae</taxon>
        <taxon>Xylanibacter</taxon>
    </lineage>
</organism>
<evidence type="ECO:0000313" key="2">
    <source>
        <dbReference type="EMBL" id="MBE6270373.1"/>
    </source>
</evidence>
<gene>
    <name evidence="2" type="ORF">E7101_05410</name>
</gene>
<evidence type="ECO:0000259" key="1">
    <source>
        <dbReference type="Pfam" id="PF08800"/>
    </source>
</evidence>
<accession>A0A9D5P3X0</accession>
<dbReference type="AlphaFoldDB" id="A0A9D5P3X0"/>
<name>A0A9D5P3X0_XYLRU</name>
<protein>
    <recommendedName>
        <fullName evidence="1">BT4734-like N-terminal domain-containing protein</fullName>
    </recommendedName>
</protein>
<evidence type="ECO:0000313" key="3">
    <source>
        <dbReference type="Proteomes" id="UP000806522"/>
    </source>
</evidence>
<reference evidence="2" key="1">
    <citation type="submission" date="2019-04" db="EMBL/GenBank/DDBJ databases">
        <title>Evolution of Biomass-Degrading Anaerobic Consortia Revealed by Metagenomics.</title>
        <authorList>
            <person name="Peng X."/>
        </authorList>
    </citation>
    <scope>NUCLEOTIDE SEQUENCE</scope>
    <source>
        <strain evidence="2">SIG140</strain>
    </source>
</reference>